<name>A0A285LDA9_9NOCA</name>
<gene>
    <name evidence="1" type="ORF">SAMN04244553_3384</name>
</gene>
<dbReference type="SUPFAM" id="SSF140453">
    <property type="entry name" value="EsxAB dimer-like"/>
    <property type="match status" value="1"/>
</dbReference>
<dbReference type="InterPro" id="IPR038332">
    <property type="entry name" value="PPE_sf"/>
</dbReference>
<reference evidence="1 2" key="1">
    <citation type="submission" date="2017-09" db="EMBL/GenBank/DDBJ databases">
        <authorList>
            <person name="Ehlers B."/>
            <person name="Leendertz F.H."/>
        </authorList>
    </citation>
    <scope>NUCLEOTIDE SEQUENCE [LARGE SCALE GENOMIC DNA]</scope>
    <source>
        <strain evidence="1 2">DSM 45537</strain>
    </source>
</reference>
<dbReference type="Gene3D" id="1.20.1260.20">
    <property type="entry name" value="PPE superfamily"/>
    <property type="match status" value="1"/>
</dbReference>
<dbReference type="EMBL" id="OBEG01000003">
    <property type="protein sequence ID" value="SNY81997.1"/>
    <property type="molecule type" value="Genomic_DNA"/>
</dbReference>
<sequence length="194" mass="20621">MNSAPDRVDAATDPPYVTDRESFDAYTHREIWELVHDALRPAELGRVAAGWQAGAEALDELFAAFAAAVRREFAEWHGEAATAARESTEQFLRAGAAVRDVCAELHRLMESNSSAAQAIRDAIPPPPDPYVPNPDPVLEAIEGGPRKMAHDIAAAEALADAQDTLTFGYNSTLVASGDAVPVFGAPDPSGEGAR</sequence>
<accession>A0A285LDA9</accession>
<keyword evidence="2" id="KW-1185">Reference proteome</keyword>
<evidence type="ECO:0000313" key="2">
    <source>
        <dbReference type="Proteomes" id="UP000219565"/>
    </source>
</evidence>
<dbReference type="AlphaFoldDB" id="A0A285LDA9"/>
<dbReference type="Proteomes" id="UP000219565">
    <property type="component" value="Unassembled WGS sequence"/>
</dbReference>
<dbReference type="InterPro" id="IPR036689">
    <property type="entry name" value="ESAT-6-like_sf"/>
</dbReference>
<evidence type="ECO:0008006" key="3">
    <source>
        <dbReference type="Google" id="ProtNLM"/>
    </source>
</evidence>
<dbReference type="STRING" id="1379680.GCA_001612615_04105"/>
<proteinExistence type="predicted"/>
<organism evidence="1 2">
    <name type="scientific">Nocardia amikacinitolerans</name>
    <dbReference type="NCBI Taxonomy" id="756689"/>
    <lineage>
        <taxon>Bacteria</taxon>
        <taxon>Bacillati</taxon>
        <taxon>Actinomycetota</taxon>
        <taxon>Actinomycetes</taxon>
        <taxon>Mycobacteriales</taxon>
        <taxon>Nocardiaceae</taxon>
        <taxon>Nocardia</taxon>
    </lineage>
</organism>
<dbReference type="OrthoDB" id="4544168at2"/>
<evidence type="ECO:0000313" key="1">
    <source>
        <dbReference type="EMBL" id="SNY81997.1"/>
    </source>
</evidence>
<dbReference type="RefSeq" id="WP_097245684.1">
    <property type="nucleotide sequence ID" value="NZ_JAMTCV010000008.1"/>
</dbReference>
<protein>
    <recommendedName>
        <fullName evidence="3">PPE family protein</fullName>
    </recommendedName>
</protein>